<gene>
    <name evidence="1" type="ORF">O0V09_08075</name>
</gene>
<dbReference type="Proteomes" id="UP001069090">
    <property type="component" value="Unassembled WGS sequence"/>
</dbReference>
<dbReference type="EMBL" id="JAPTGG010000005">
    <property type="protein sequence ID" value="MCZ0865151.1"/>
    <property type="molecule type" value="Genomic_DNA"/>
</dbReference>
<reference evidence="1 2" key="1">
    <citation type="submission" date="2022-12" db="EMBL/GenBank/DDBJ databases">
        <title>Dasania phycosphaerae sp. nov., isolated from particulate material of the south coast of Korea.</title>
        <authorList>
            <person name="Jiang Y."/>
        </authorList>
    </citation>
    <scope>NUCLEOTIDE SEQUENCE [LARGE SCALE GENOMIC DNA]</scope>
    <source>
        <strain evidence="1 2">GY-19</strain>
    </source>
</reference>
<comment type="caution">
    <text evidence="1">The sequence shown here is derived from an EMBL/GenBank/DDBJ whole genome shotgun (WGS) entry which is preliminary data.</text>
</comment>
<sequence>MSKAITGHIDLYKALSPEQLALLIRSNWRRFSPDIPQQKNFYPKLNRGYAEAIARQWHAVEYSAGFVVRFRLPADFIKGFELQTVGYDEHLEYKVPIAALERLNHAIIGSVELLSAFTSDDNLLWQRLANRAWLGFH</sequence>
<dbReference type="AlphaFoldDB" id="A0A9J6RLT2"/>
<protein>
    <submittedName>
        <fullName evidence="1">Uncharacterized protein</fullName>
    </submittedName>
</protein>
<dbReference type="RefSeq" id="WP_258331301.1">
    <property type="nucleotide sequence ID" value="NZ_JAPTGG010000005.1"/>
</dbReference>
<evidence type="ECO:0000313" key="1">
    <source>
        <dbReference type="EMBL" id="MCZ0865151.1"/>
    </source>
</evidence>
<proteinExistence type="predicted"/>
<accession>A0A9J6RLT2</accession>
<organism evidence="1 2">
    <name type="scientific">Dasania phycosphaerae</name>
    <dbReference type="NCBI Taxonomy" id="2950436"/>
    <lineage>
        <taxon>Bacteria</taxon>
        <taxon>Pseudomonadati</taxon>
        <taxon>Pseudomonadota</taxon>
        <taxon>Gammaproteobacteria</taxon>
        <taxon>Cellvibrionales</taxon>
        <taxon>Spongiibacteraceae</taxon>
        <taxon>Dasania</taxon>
    </lineage>
</organism>
<keyword evidence="2" id="KW-1185">Reference proteome</keyword>
<evidence type="ECO:0000313" key="2">
    <source>
        <dbReference type="Proteomes" id="UP001069090"/>
    </source>
</evidence>
<name>A0A9J6RLT2_9GAMM</name>